<keyword evidence="1 3" id="KW-0732">Signal</keyword>
<dbReference type="Gene3D" id="1.10.530.10">
    <property type="match status" value="1"/>
</dbReference>
<dbReference type="InterPro" id="IPR013517">
    <property type="entry name" value="FG-GAP"/>
</dbReference>
<dbReference type="InterPro" id="IPR028994">
    <property type="entry name" value="Integrin_alpha_N"/>
</dbReference>
<dbReference type="PRINTS" id="PR01002">
    <property type="entry name" value="FLGFLGJ"/>
</dbReference>
<dbReference type="SUPFAM" id="SSF69318">
    <property type="entry name" value="Integrin alpha N-terminal domain"/>
    <property type="match status" value="1"/>
</dbReference>
<organism evidence="5 6">
    <name type="scientific">Lentzea sokolovensis</name>
    <dbReference type="NCBI Taxonomy" id="3095429"/>
    <lineage>
        <taxon>Bacteria</taxon>
        <taxon>Bacillati</taxon>
        <taxon>Actinomycetota</taxon>
        <taxon>Actinomycetes</taxon>
        <taxon>Pseudonocardiales</taxon>
        <taxon>Pseudonocardiaceae</taxon>
        <taxon>Lentzea</taxon>
    </lineage>
</organism>
<protein>
    <submittedName>
        <fullName evidence="5">Glucosaminidase domain-containing protein</fullName>
    </submittedName>
</protein>
<keyword evidence="6" id="KW-1185">Reference proteome</keyword>
<reference evidence="5 6" key="1">
    <citation type="submission" date="2023-11" db="EMBL/GenBank/DDBJ databases">
        <title>Lentzea sokolovensis, sp. nov., Lentzea kristufkii, sp. nov., and Lentzea miocenensis, sp. nov., rare actinobacteria from Sokolov Coal Basin, Miocene lacustrine sediment, Czech Republic.</title>
        <authorList>
            <person name="Lara A."/>
            <person name="Kotroba L."/>
            <person name="Nouioui I."/>
            <person name="Neumann-Schaal M."/>
            <person name="Mast Y."/>
            <person name="Chronakova A."/>
        </authorList>
    </citation>
    <scope>NUCLEOTIDE SEQUENCE [LARGE SCALE GENOMIC DNA]</scope>
    <source>
        <strain evidence="5 6">BCCO 10_0061</strain>
    </source>
</reference>
<accession>A0ABU4UYD7</accession>
<feature type="signal peptide" evidence="3">
    <location>
        <begin position="1"/>
        <end position="23"/>
    </location>
</feature>
<dbReference type="Pfam" id="PF13517">
    <property type="entry name" value="FG-GAP_3"/>
    <property type="match status" value="2"/>
</dbReference>
<dbReference type="Proteomes" id="UP001285352">
    <property type="component" value="Unassembled WGS sequence"/>
</dbReference>
<dbReference type="EMBL" id="JAXAVU010000009">
    <property type="protein sequence ID" value="MDX8143974.1"/>
    <property type="molecule type" value="Genomic_DNA"/>
</dbReference>
<reference evidence="5 6" key="2">
    <citation type="submission" date="2023-11" db="EMBL/GenBank/DDBJ databases">
        <authorList>
            <person name="Lara A.C."/>
            <person name="Chronakova A."/>
        </authorList>
    </citation>
    <scope>NUCLEOTIDE SEQUENCE [LARGE SCALE GENOMIC DNA]</scope>
    <source>
        <strain evidence="5 6">BCCO 10_0061</strain>
    </source>
</reference>
<comment type="caution">
    <text evidence="5">The sequence shown here is derived from an EMBL/GenBank/DDBJ whole genome shotgun (WGS) entry which is preliminary data.</text>
</comment>
<sequence>MKKLTATLLATAFAGLVTGTAYAAPPEAESQQENRDSALNTMVAAGLQDDYINVAGPAAQAVQAEFRIPASVTTSQSILESDWGRSSLSTNDKNYFGFKCVNSSSPGPIAIGCHAYQTTECTPTCHPETAYFRVYRSMTDSFRDYGRLITTSGIYDSALPYRESNPDQFIREVAKRYATDPNYASKNISLMQNYNLYRFNTGGPTATAGSSFSGDAKTDIAFISADGNVKVWRNGRGFAQNPWDADAVVASGFTDENAHFADLDGDGDKEIITVLPDGAVKAWRNNGTFGPSPWDADAIIATGFTNQSLHFADLDGDRKAEIITVLPDGQVKAWHNYHGFTNSPWDNEAIIASGFTNDSLHFADLNADGKAEIVTVLPDGGVKAWRNYWGFKANPWDNEAIIGSGFTNEGLHFADLDGDGKAEIVTALPDGSVKAWHNYHGFAQNPWDNEVIFATGFTNANLHLI</sequence>
<dbReference type="RefSeq" id="WP_319976221.1">
    <property type="nucleotide sequence ID" value="NZ_JAXAVU010000009.1"/>
</dbReference>
<dbReference type="PANTHER" id="PTHR33308:SF9">
    <property type="entry name" value="PEPTIDOGLYCAN HYDROLASE FLGJ"/>
    <property type="match status" value="1"/>
</dbReference>
<dbReference type="PANTHER" id="PTHR33308">
    <property type="entry name" value="PEPTIDOGLYCAN HYDROLASE FLGJ"/>
    <property type="match status" value="1"/>
</dbReference>
<dbReference type="InterPro" id="IPR051056">
    <property type="entry name" value="Glycosyl_Hydrolase_73"/>
</dbReference>
<feature type="chain" id="PRO_5045961614" evidence="3">
    <location>
        <begin position="24"/>
        <end position="465"/>
    </location>
</feature>
<proteinExistence type="predicted"/>
<dbReference type="InterPro" id="IPR002901">
    <property type="entry name" value="MGlyc_endo_b_GlcNAc-like_dom"/>
</dbReference>
<evidence type="ECO:0000256" key="3">
    <source>
        <dbReference type="SAM" id="SignalP"/>
    </source>
</evidence>
<name>A0ABU4UYD7_9PSEU</name>
<evidence type="ECO:0000313" key="6">
    <source>
        <dbReference type="Proteomes" id="UP001285352"/>
    </source>
</evidence>
<keyword evidence="2" id="KW-0378">Hydrolase</keyword>
<dbReference type="SMART" id="SM00047">
    <property type="entry name" value="LYZ2"/>
    <property type="match status" value="1"/>
</dbReference>
<evidence type="ECO:0000259" key="4">
    <source>
        <dbReference type="SMART" id="SM00047"/>
    </source>
</evidence>
<evidence type="ECO:0000256" key="1">
    <source>
        <dbReference type="ARBA" id="ARBA00022729"/>
    </source>
</evidence>
<feature type="domain" description="Mannosyl-glycoprotein endo-beta-N-acetylglucosamidase-like" evidence="4">
    <location>
        <begin position="40"/>
        <end position="200"/>
    </location>
</feature>
<gene>
    <name evidence="5" type="ORF">SK854_17785</name>
</gene>
<dbReference type="Pfam" id="PF01832">
    <property type="entry name" value="Glucosaminidase"/>
    <property type="match status" value="1"/>
</dbReference>
<evidence type="ECO:0000256" key="2">
    <source>
        <dbReference type="ARBA" id="ARBA00022801"/>
    </source>
</evidence>
<evidence type="ECO:0000313" key="5">
    <source>
        <dbReference type="EMBL" id="MDX8143974.1"/>
    </source>
</evidence>